<name>A0A7R7JFE0_9MYCO</name>
<evidence type="ECO:0008006" key="5">
    <source>
        <dbReference type="Google" id="ProtNLM"/>
    </source>
</evidence>
<evidence type="ECO:0000313" key="4">
    <source>
        <dbReference type="Proteomes" id="UP000595446"/>
    </source>
</evidence>
<dbReference type="InterPro" id="IPR050493">
    <property type="entry name" value="FAD-dep_Monooxygenase_BioMet"/>
</dbReference>
<proteinExistence type="predicted"/>
<keyword evidence="4" id="KW-1185">Reference proteome</keyword>
<sequence>MLVGDAAHPMRPHLGQGGCQALEDAAILAAFVQRAPNLPDAFARFAAFRRPRIKPLVRESALIDKVINLRPTLLNVAAIRATALIPEAVVTRHLASVAARSAFVLPDGGGQP</sequence>
<dbReference type="GO" id="GO:0004497">
    <property type="term" value="F:monooxygenase activity"/>
    <property type="evidence" value="ECO:0007669"/>
    <property type="project" value="UniProtKB-KW"/>
</dbReference>
<dbReference type="InterPro" id="IPR036188">
    <property type="entry name" value="FAD/NAD-bd_sf"/>
</dbReference>
<evidence type="ECO:0000256" key="2">
    <source>
        <dbReference type="ARBA" id="ARBA00023033"/>
    </source>
</evidence>
<dbReference type="AlphaFoldDB" id="A0A7R7JFE0"/>
<evidence type="ECO:0000256" key="1">
    <source>
        <dbReference type="ARBA" id="ARBA00023002"/>
    </source>
</evidence>
<dbReference type="Gene3D" id="3.50.50.60">
    <property type="entry name" value="FAD/NAD(P)-binding domain"/>
    <property type="match status" value="1"/>
</dbReference>
<dbReference type="SUPFAM" id="SSF51905">
    <property type="entry name" value="FAD/NAD(P)-binding domain"/>
    <property type="match status" value="1"/>
</dbReference>
<protein>
    <recommendedName>
        <fullName evidence="5">FAD-binding domain-containing protein</fullName>
    </recommendedName>
</protein>
<dbReference type="PANTHER" id="PTHR13789:SF309">
    <property type="entry name" value="PUTATIVE (AFU_ORTHOLOGUE AFUA_6G14510)-RELATED"/>
    <property type="match status" value="1"/>
</dbReference>
<reference evidence="3 4" key="1">
    <citation type="submission" date="2020-12" db="EMBL/GenBank/DDBJ databases">
        <title>Complete genome sequence of Mycobacterium heckeshornense JCM 15655T, closely related to a pathogenic non-tuberculous mycobacterial species Mycobacterium xenopi.</title>
        <authorList>
            <person name="Yoshida M."/>
            <person name="Fukano H."/>
            <person name="Asakura T."/>
            <person name="Suzuki M."/>
            <person name="Hoshino Y."/>
        </authorList>
    </citation>
    <scope>NUCLEOTIDE SEQUENCE [LARGE SCALE GENOMIC DNA]</scope>
    <source>
        <strain evidence="3 4">JCM 15655</strain>
    </source>
</reference>
<dbReference type="Proteomes" id="UP000595446">
    <property type="component" value="Chromosome"/>
</dbReference>
<gene>
    <name evidence="3" type="ORF">MHEC_17450</name>
</gene>
<keyword evidence="1" id="KW-0560">Oxidoreductase</keyword>
<accession>A0A7R7JFE0</accession>
<evidence type="ECO:0000313" key="3">
    <source>
        <dbReference type="EMBL" id="BCO35312.1"/>
    </source>
</evidence>
<keyword evidence="2" id="KW-0503">Monooxygenase</keyword>
<organism evidence="3 4">
    <name type="scientific">Mycobacterium heckeshornense</name>
    <dbReference type="NCBI Taxonomy" id="110505"/>
    <lineage>
        <taxon>Bacteria</taxon>
        <taxon>Bacillati</taxon>
        <taxon>Actinomycetota</taxon>
        <taxon>Actinomycetes</taxon>
        <taxon>Mycobacteriales</taxon>
        <taxon>Mycobacteriaceae</taxon>
        <taxon>Mycobacterium</taxon>
    </lineage>
</organism>
<dbReference type="EMBL" id="AP024237">
    <property type="protein sequence ID" value="BCO35312.1"/>
    <property type="molecule type" value="Genomic_DNA"/>
</dbReference>
<dbReference type="PANTHER" id="PTHR13789">
    <property type="entry name" value="MONOOXYGENASE"/>
    <property type="match status" value="1"/>
</dbReference>